<accession>A0AAN9KWA5</accession>
<dbReference type="AlphaFoldDB" id="A0AAN9KWA5"/>
<feature type="chain" id="PRO_5043035290" description="Secreted protein" evidence="1">
    <location>
        <begin position="18"/>
        <end position="69"/>
    </location>
</feature>
<gene>
    <name evidence="2" type="ORF">VNO77_27081</name>
</gene>
<name>A0AAN9KWA5_CANGL</name>
<organism evidence="2 3">
    <name type="scientific">Canavalia gladiata</name>
    <name type="common">Sword bean</name>
    <name type="synonym">Dolichos gladiatus</name>
    <dbReference type="NCBI Taxonomy" id="3824"/>
    <lineage>
        <taxon>Eukaryota</taxon>
        <taxon>Viridiplantae</taxon>
        <taxon>Streptophyta</taxon>
        <taxon>Embryophyta</taxon>
        <taxon>Tracheophyta</taxon>
        <taxon>Spermatophyta</taxon>
        <taxon>Magnoliopsida</taxon>
        <taxon>eudicotyledons</taxon>
        <taxon>Gunneridae</taxon>
        <taxon>Pentapetalae</taxon>
        <taxon>rosids</taxon>
        <taxon>fabids</taxon>
        <taxon>Fabales</taxon>
        <taxon>Fabaceae</taxon>
        <taxon>Papilionoideae</taxon>
        <taxon>50 kb inversion clade</taxon>
        <taxon>NPAAA clade</taxon>
        <taxon>indigoferoid/millettioid clade</taxon>
        <taxon>Phaseoleae</taxon>
        <taxon>Canavalia</taxon>
    </lineage>
</organism>
<comment type="caution">
    <text evidence="2">The sequence shown here is derived from an EMBL/GenBank/DDBJ whole genome shotgun (WGS) entry which is preliminary data.</text>
</comment>
<keyword evidence="1" id="KW-0732">Signal</keyword>
<proteinExistence type="predicted"/>
<protein>
    <recommendedName>
        <fullName evidence="4">Secreted protein</fullName>
    </recommendedName>
</protein>
<evidence type="ECO:0008006" key="4">
    <source>
        <dbReference type="Google" id="ProtNLM"/>
    </source>
</evidence>
<evidence type="ECO:0000256" key="1">
    <source>
        <dbReference type="SAM" id="SignalP"/>
    </source>
</evidence>
<evidence type="ECO:0000313" key="2">
    <source>
        <dbReference type="EMBL" id="KAK7323602.1"/>
    </source>
</evidence>
<evidence type="ECO:0000313" key="3">
    <source>
        <dbReference type="Proteomes" id="UP001367508"/>
    </source>
</evidence>
<reference evidence="2 3" key="1">
    <citation type="submission" date="2024-01" db="EMBL/GenBank/DDBJ databases">
        <title>The genomes of 5 underutilized Papilionoideae crops provide insights into root nodulation and disease resistanc.</title>
        <authorList>
            <person name="Jiang F."/>
        </authorList>
    </citation>
    <scope>NUCLEOTIDE SEQUENCE [LARGE SCALE GENOMIC DNA]</scope>
    <source>
        <strain evidence="2">LVBAO_FW01</strain>
        <tissue evidence="2">Leaves</tissue>
    </source>
</reference>
<keyword evidence="3" id="KW-1185">Reference proteome</keyword>
<sequence>MMRAFLLVQLLESRSDAGRPQTNNPERKMSWRFIMYSKYNTRAKREKALGHALHKVPDSYECNRTSCLF</sequence>
<feature type="signal peptide" evidence="1">
    <location>
        <begin position="1"/>
        <end position="17"/>
    </location>
</feature>
<dbReference type="Proteomes" id="UP001367508">
    <property type="component" value="Unassembled WGS sequence"/>
</dbReference>
<dbReference type="EMBL" id="JAYMYQ010000006">
    <property type="protein sequence ID" value="KAK7323602.1"/>
    <property type="molecule type" value="Genomic_DNA"/>
</dbReference>